<keyword evidence="2" id="KW-1185">Reference proteome</keyword>
<organism evidence="1 2">
    <name type="scientific">Allacma fusca</name>
    <dbReference type="NCBI Taxonomy" id="39272"/>
    <lineage>
        <taxon>Eukaryota</taxon>
        <taxon>Metazoa</taxon>
        <taxon>Ecdysozoa</taxon>
        <taxon>Arthropoda</taxon>
        <taxon>Hexapoda</taxon>
        <taxon>Collembola</taxon>
        <taxon>Symphypleona</taxon>
        <taxon>Sminthuridae</taxon>
        <taxon>Allacma</taxon>
    </lineage>
</organism>
<reference evidence="1" key="1">
    <citation type="submission" date="2021-06" db="EMBL/GenBank/DDBJ databases">
        <authorList>
            <person name="Hodson N. C."/>
            <person name="Mongue J. A."/>
            <person name="Jaron S. K."/>
        </authorList>
    </citation>
    <scope>NUCLEOTIDE SEQUENCE</scope>
</reference>
<dbReference type="Proteomes" id="UP000708208">
    <property type="component" value="Unassembled WGS sequence"/>
</dbReference>
<evidence type="ECO:0000313" key="1">
    <source>
        <dbReference type="EMBL" id="CAG7817344.1"/>
    </source>
</evidence>
<dbReference type="EMBL" id="CAJVCH010391892">
    <property type="protein sequence ID" value="CAG7817344.1"/>
    <property type="molecule type" value="Genomic_DNA"/>
</dbReference>
<accession>A0A8J2KQF3</accession>
<gene>
    <name evidence="1" type="ORF">AFUS01_LOCUS27917</name>
</gene>
<feature type="non-terminal residue" evidence="1">
    <location>
        <position position="1"/>
    </location>
</feature>
<protein>
    <submittedName>
        <fullName evidence="1">Uncharacterized protein</fullName>
    </submittedName>
</protein>
<proteinExistence type="predicted"/>
<sequence>PYETTPSGYANLCGLLIQQDYPIYNSESKEDSMVDSNG</sequence>
<evidence type="ECO:0000313" key="2">
    <source>
        <dbReference type="Proteomes" id="UP000708208"/>
    </source>
</evidence>
<name>A0A8J2KQF3_9HEXA</name>
<comment type="caution">
    <text evidence="1">The sequence shown here is derived from an EMBL/GenBank/DDBJ whole genome shotgun (WGS) entry which is preliminary data.</text>
</comment>
<dbReference type="AlphaFoldDB" id="A0A8J2KQF3"/>